<dbReference type="OMA" id="FFAYECA"/>
<dbReference type="RefSeq" id="XP_001420738.1">
    <property type="nucleotide sequence ID" value="XM_001420701.1"/>
</dbReference>
<evidence type="ECO:0000256" key="1">
    <source>
        <dbReference type="ARBA" id="ARBA00004141"/>
    </source>
</evidence>
<evidence type="ECO:0000256" key="4">
    <source>
        <dbReference type="ARBA" id="ARBA00022737"/>
    </source>
</evidence>
<dbReference type="Pfam" id="PF00153">
    <property type="entry name" value="Mito_carr"/>
    <property type="match status" value="3"/>
</dbReference>
<dbReference type="GO" id="GO:0055085">
    <property type="term" value="P:transmembrane transport"/>
    <property type="evidence" value="ECO:0007669"/>
    <property type="project" value="InterPro"/>
</dbReference>
<dbReference type="SUPFAM" id="SSF103506">
    <property type="entry name" value="Mitochondrial carrier"/>
    <property type="match status" value="1"/>
</dbReference>
<keyword evidence="4" id="KW-0677">Repeat</keyword>
<evidence type="ECO:0000256" key="2">
    <source>
        <dbReference type="ARBA" id="ARBA00022448"/>
    </source>
</evidence>
<reference evidence="9 10" key="1">
    <citation type="journal article" date="2007" name="Proc. Natl. Acad. Sci. U.S.A.">
        <title>The tiny eukaryote Ostreococcus provides genomic insights into the paradox of plankton speciation.</title>
        <authorList>
            <person name="Palenik B."/>
            <person name="Grimwood J."/>
            <person name="Aerts A."/>
            <person name="Rouze P."/>
            <person name="Salamov A."/>
            <person name="Putnam N."/>
            <person name="Dupont C."/>
            <person name="Jorgensen R."/>
            <person name="Derelle E."/>
            <person name="Rombauts S."/>
            <person name="Zhou K."/>
            <person name="Otillar R."/>
            <person name="Merchant S.S."/>
            <person name="Podell S."/>
            <person name="Gaasterland T."/>
            <person name="Napoli C."/>
            <person name="Gendler K."/>
            <person name="Manuell A."/>
            <person name="Tai V."/>
            <person name="Vallon O."/>
            <person name="Piganeau G."/>
            <person name="Jancek S."/>
            <person name="Heijde M."/>
            <person name="Jabbari K."/>
            <person name="Bowler C."/>
            <person name="Lohr M."/>
            <person name="Robbens S."/>
            <person name="Werner G."/>
            <person name="Dubchak I."/>
            <person name="Pazour G.J."/>
            <person name="Ren Q."/>
            <person name="Paulsen I."/>
            <person name="Delwiche C."/>
            <person name="Schmutz J."/>
            <person name="Rokhsar D."/>
            <person name="Van de Peer Y."/>
            <person name="Moreau H."/>
            <person name="Grigoriev I.V."/>
        </authorList>
    </citation>
    <scope>NUCLEOTIDE SEQUENCE [LARGE SCALE GENOMIC DNA]</scope>
    <source>
        <strain evidence="9 10">CCE9901</strain>
    </source>
</reference>
<proteinExistence type="inferred from homology"/>
<evidence type="ECO:0000256" key="8">
    <source>
        <dbReference type="SAM" id="MobiDB-lite"/>
    </source>
</evidence>
<feature type="region of interest" description="Disordered" evidence="8">
    <location>
        <begin position="1"/>
        <end position="24"/>
    </location>
</feature>
<gene>
    <name evidence="9" type="ORF">OSTLU_26689</name>
</gene>
<keyword evidence="5 6" id="KW-0472">Membrane</keyword>
<dbReference type="PROSITE" id="PS50920">
    <property type="entry name" value="SOLCAR"/>
    <property type="match status" value="3"/>
</dbReference>
<dbReference type="EMBL" id="CP000592">
    <property type="protein sequence ID" value="ABO99031.1"/>
    <property type="molecule type" value="Genomic_DNA"/>
</dbReference>
<organism evidence="9 10">
    <name type="scientific">Ostreococcus lucimarinus (strain CCE9901)</name>
    <dbReference type="NCBI Taxonomy" id="436017"/>
    <lineage>
        <taxon>Eukaryota</taxon>
        <taxon>Viridiplantae</taxon>
        <taxon>Chlorophyta</taxon>
        <taxon>Mamiellophyceae</taxon>
        <taxon>Mamiellales</taxon>
        <taxon>Bathycoccaceae</taxon>
        <taxon>Ostreococcus</taxon>
    </lineage>
</organism>
<dbReference type="GO" id="GO:0016020">
    <property type="term" value="C:membrane"/>
    <property type="evidence" value="ECO:0007669"/>
    <property type="project" value="UniProtKB-SubCell"/>
</dbReference>
<evidence type="ECO:0000256" key="5">
    <source>
        <dbReference type="ARBA" id="ARBA00023136"/>
    </source>
</evidence>
<evidence type="ECO:0000256" key="3">
    <source>
        <dbReference type="ARBA" id="ARBA00022692"/>
    </source>
</evidence>
<dbReference type="KEGG" id="olu:OSTLU_26689"/>
<evidence type="ECO:0000313" key="9">
    <source>
        <dbReference type="EMBL" id="ABO99031.1"/>
    </source>
</evidence>
<dbReference type="InterPro" id="IPR002067">
    <property type="entry name" value="MCP"/>
</dbReference>
<keyword evidence="2 7" id="KW-0813">Transport</keyword>
<feature type="repeat" description="Solcar" evidence="6">
    <location>
        <begin position="121"/>
        <end position="207"/>
    </location>
</feature>
<dbReference type="eggNOG" id="KOG0752">
    <property type="taxonomic scope" value="Eukaryota"/>
</dbReference>
<dbReference type="OrthoDB" id="270584at2759"/>
<evidence type="ECO:0000256" key="7">
    <source>
        <dbReference type="RuleBase" id="RU000488"/>
    </source>
</evidence>
<dbReference type="Gramene" id="ABO99031">
    <property type="protein sequence ID" value="ABO99031"/>
    <property type="gene ID" value="OSTLU_26689"/>
</dbReference>
<dbReference type="AlphaFoldDB" id="A4S5A1"/>
<dbReference type="HOGENOM" id="CLU_015166_10_3_1"/>
<feature type="repeat" description="Solcar" evidence="6">
    <location>
        <begin position="23"/>
        <end position="105"/>
    </location>
</feature>
<name>A4S5A1_OSTLU</name>
<keyword evidence="10" id="KW-1185">Reference proteome</keyword>
<sequence length="308" mass="31872">MARSRVVDAPSSTSRDDAPSSTTNASARFVAGCASGAVSRIATQPLEVRRLRVMTGRGSNESTSLRAIYRTEGASALFAGTKASVARHAPAKGLNFLVFGAVKEALRRARAAAGTSTSNAARASDALISGAVAGLSSLALLYPLDSLLVRQATGGPSAATLGLGRGLRKIFRDEGARGLYRGALPAAIAVVPEAAITFGSYDLMRDWYGRRAKSAARSAAAAAAPSLAFGMISAACGQAVSFPLDVVSRRMVVERGGFLAVARALFRDRGLRGFYAGLRATTVKTIPMSSLSFFAYECAMRALAPGDA</sequence>
<dbReference type="GeneID" id="5004807"/>
<dbReference type="InterPro" id="IPR023395">
    <property type="entry name" value="MCP_dom_sf"/>
</dbReference>
<feature type="repeat" description="Solcar" evidence="6">
    <location>
        <begin position="221"/>
        <end position="302"/>
    </location>
</feature>
<comment type="subcellular location">
    <subcellularLocation>
        <location evidence="1">Membrane</location>
        <topology evidence="1">Multi-pass membrane protein</topology>
    </subcellularLocation>
</comment>
<protein>
    <submittedName>
        <fullName evidence="9">MC family transporter: adenylate</fullName>
    </submittedName>
</protein>
<dbReference type="Gene3D" id="1.50.40.10">
    <property type="entry name" value="Mitochondrial carrier domain"/>
    <property type="match status" value="1"/>
</dbReference>
<dbReference type="InterPro" id="IPR018108">
    <property type="entry name" value="MCP_transmembrane"/>
</dbReference>
<dbReference type="Proteomes" id="UP000001568">
    <property type="component" value="Chromosome 12"/>
</dbReference>
<evidence type="ECO:0000313" key="10">
    <source>
        <dbReference type="Proteomes" id="UP000001568"/>
    </source>
</evidence>
<evidence type="ECO:0000256" key="6">
    <source>
        <dbReference type="PROSITE-ProRule" id="PRU00282"/>
    </source>
</evidence>
<comment type="similarity">
    <text evidence="7">Belongs to the mitochondrial carrier (TC 2.A.29) family.</text>
</comment>
<dbReference type="PRINTS" id="PR00926">
    <property type="entry name" value="MITOCARRIER"/>
</dbReference>
<accession>A4S5A1</accession>
<keyword evidence="3 6" id="KW-0812">Transmembrane</keyword>
<dbReference type="PANTHER" id="PTHR24089">
    <property type="entry name" value="SOLUTE CARRIER FAMILY 25"/>
    <property type="match status" value="1"/>
</dbReference>